<proteinExistence type="predicted"/>
<evidence type="ECO:0000313" key="2">
    <source>
        <dbReference type="Proteomes" id="UP000254866"/>
    </source>
</evidence>
<sequence length="120" mass="14191">MALTLQPLVSLADGRYHPDFPLTLLNFWVLTSEQLDDMAHFYHQSTPGDFTSSYPCPVEWRRDAALEDKRRKIGRFIGLRGCETPIREQSEEEIREEMRRAAWMEDEELMFRRKFGPGRL</sequence>
<dbReference type="GeneID" id="43598868"/>
<evidence type="ECO:0008006" key="3">
    <source>
        <dbReference type="Google" id="ProtNLM"/>
    </source>
</evidence>
<name>A0A370TMB8_9HELO</name>
<protein>
    <recommendedName>
        <fullName evidence="3">Beta-xylosidase</fullName>
    </recommendedName>
</protein>
<comment type="caution">
    <text evidence="1">The sequence shown here is derived from an EMBL/GenBank/DDBJ whole genome shotgun (WGS) entry which is preliminary data.</text>
</comment>
<dbReference type="RefSeq" id="XP_031869323.1">
    <property type="nucleotide sequence ID" value="XM_032014642.1"/>
</dbReference>
<evidence type="ECO:0000313" key="1">
    <source>
        <dbReference type="EMBL" id="RDL36667.1"/>
    </source>
</evidence>
<gene>
    <name evidence="1" type="ORF">BP5553_06019</name>
</gene>
<organism evidence="1 2">
    <name type="scientific">Venustampulla echinocandica</name>
    <dbReference type="NCBI Taxonomy" id="2656787"/>
    <lineage>
        <taxon>Eukaryota</taxon>
        <taxon>Fungi</taxon>
        <taxon>Dikarya</taxon>
        <taxon>Ascomycota</taxon>
        <taxon>Pezizomycotina</taxon>
        <taxon>Leotiomycetes</taxon>
        <taxon>Helotiales</taxon>
        <taxon>Pleuroascaceae</taxon>
        <taxon>Venustampulla</taxon>
    </lineage>
</organism>
<dbReference type="AlphaFoldDB" id="A0A370TMB8"/>
<dbReference type="EMBL" id="NPIC01000004">
    <property type="protein sequence ID" value="RDL36667.1"/>
    <property type="molecule type" value="Genomic_DNA"/>
</dbReference>
<reference evidence="1 2" key="1">
    <citation type="journal article" date="2018" name="IMA Fungus">
        <title>IMA Genome-F 9: Draft genome sequence of Annulohypoxylon stygium, Aspergillus mulundensis, Berkeleyomyces basicola (syn. Thielaviopsis basicola), Ceratocystis smalleyi, two Cercospora beticola strains, Coleophoma cylindrospora, Fusarium fracticaudum, Phialophora cf. hyalina, and Morchella septimelata.</title>
        <authorList>
            <person name="Wingfield B.D."/>
            <person name="Bills G.F."/>
            <person name="Dong Y."/>
            <person name="Huang W."/>
            <person name="Nel W.J."/>
            <person name="Swalarsk-Parry B.S."/>
            <person name="Vaghefi N."/>
            <person name="Wilken P.M."/>
            <person name="An Z."/>
            <person name="de Beer Z.W."/>
            <person name="De Vos L."/>
            <person name="Chen L."/>
            <person name="Duong T.A."/>
            <person name="Gao Y."/>
            <person name="Hammerbacher A."/>
            <person name="Kikkert J.R."/>
            <person name="Li Y."/>
            <person name="Li H."/>
            <person name="Li K."/>
            <person name="Li Q."/>
            <person name="Liu X."/>
            <person name="Ma X."/>
            <person name="Naidoo K."/>
            <person name="Pethybridge S.J."/>
            <person name="Sun J."/>
            <person name="Steenkamp E.T."/>
            <person name="van der Nest M.A."/>
            <person name="van Wyk S."/>
            <person name="Wingfield M.J."/>
            <person name="Xiong C."/>
            <person name="Yue Q."/>
            <person name="Zhang X."/>
        </authorList>
    </citation>
    <scope>NUCLEOTIDE SEQUENCE [LARGE SCALE GENOMIC DNA]</scope>
    <source>
        <strain evidence="1 2">BP 5553</strain>
    </source>
</reference>
<keyword evidence="2" id="KW-1185">Reference proteome</keyword>
<dbReference type="Proteomes" id="UP000254866">
    <property type="component" value="Unassembled WGS sequence"/>
</dbReference>
<accession>A0A370TMB8</accession>
<dbReference type="OrthoDB" id="4156665at2759"/>